<dbReference type="EMBL" id="KN822059">
    <property type="protein sequence ID" value="KIM60722.1"/>
    <property type="molecule type" value="Genomic_DNA"/>
</dbReference>
<reference evidence="3" key="2">
    <citation type="submission" date="2015-01" db="EMBL/GenBank/DDBJ databases">
        <title>Evolutionary Origins and Diversification of the Mycorrhizal Mutualists.</title>
        <authorList>
            <consortium name="DOE Joint Genome Institute"/>
            <consortium name="Mycorrhizal Genomics Consortium"/>
            <person name="Kohler A."/>
            <person name="Kuo A."/>
            <person name="Nagy L.G."/>
            <person name="Floudas D."/>
            <person name="Copeland A."/>
            <person name="Barry K.W."/>
            <person name="Cichocki N."/>
            <person name="Veneault-Fourrey C."/>
            <person name="LaButti K."/>
            <person name="Lindquist E.A."/>
            <person name="Lipzen A."/>
            <person name="Lundell T."/>
            <person name="Morin E."/>
            <person name="Murat C."/>
            <person name="Riley R."/>
            <person name="Ohm R."/>
            <person name="Sun H."/>
            <person name="Tunlid A."/>
            <person name="Henrissat B."/>
            <person name="Grigoriev I.V."/>
            <person name="Hibbett D.S."/>
            <person name="Martin F."/>
        </authorList>
    </citation>
    <scope>NUCLEOTIDE SEQUENCE [LARGE SCALE GENOMIC DNA]</scope>
    <source>
        <strain evidence="3">Foug A</strain>
    </source>
</reference>
<dbReference type="PANTHER" id="PTHR23257">
    <property type="entry name" value="SERINE-THREONINE PROTEIN KINASE"/>
    <property type="match status" value="1"/>
</dbReference>
<dbReference type="InterPro" id="IPR008271">
    <property type="entry name" value="Ser/Thr_kinase_AS"/>
</dbReference>
<dbReference type="HOGENOM" id="CLU_000288_7_18_1"/>
<dbReference type="Proteomes" id="UP000053989">
    <property type="component" value="Unassembled WGS sequence"/>
</dbReference>
<dbReference type="GO" id="GO:0005737">
    <property type="term" value="C:cytoplasm"/>
    <property type="evidence" value="ECO:0007669"/>
    <property type="project" value="TreeGrafter"/>
</dbReference>
<keyword evidence="3" id="KW-1185">Reference proteome</keyword>
<dbReference type="SMART" id="SM00220">
    <property type="entry name" value="S_TKc"/>
    <property type="match status" value="1"/>
</dbReference>
<dbReference type="GO" id="GO:0005524">
    <property type="term" value="F:ATP binding"/>
    <property type="evidence" value="ECO:0007669"/>
    <property type="project" value="InterPro"/>
</dbReference>
<dbReference type="PROSITE" id="PS00108">
    <property type="entry name" value="PROTEIN_KINASE_ST"/>
    <property type="match status" value="1"/>
</dbReference>
<feature type="domain" description="Protein kinase" evidence="1">
    <location>
        <begin position="1"/>
        <end position="206"/>
    </location>
</feature>
<organism evidence="2 3">
    <name type="scientific">Scleroderma citrinum Foug A</name>
    <dbReference type="NCBI Taxonomy" id="1036808"/>
    <lineage>
        <taxon>Eukaryota</taxon>
        <taxon>Fungi</taxon>
        <taxon>Dikarya</taxon>
        <taxon>Basidiomycota</taxon>
        <taxon>Agaricomycotina</taxon>
        <taxon>Agaricomycetes</taxon>
        <taxon>Agaricomycetidae</taxon>
        <taxon>Boletales</taxon>
        <taxon>Sclerodermatineae</taxon>
        <taxon>Sclerodermataceae</taxon>
        <taxon>Scleroderma</taxon>
    </lineage>
</organism>
<evidence type="ECO:0000313" key="2">
    <source>
        <dbReference type="EMBL" id="KIM60722.1"/>
    </source>
</evidence>
<evidence type="ECO:0000259" key="1">
    <source>
        <dbReference type="PROSITE" id="PS50011"/>
    </source>
</evidence>
<dbReference type="InterPro" id="IPR000719">
    <property type="entry name" value="Prot_kinase_dom"/>
</dbReference>
<evidence type="ECO:0000313" key="3">
    <source>
        <dbReference type="Proteomes" id="UP000053989"/>
    </source>
</evidence>
<accession>A0A0C3A7B8</accession>
<dbReference type="Pfam" id="PF00069">
    <property type="entry name" value="Pkinase"/>
    <property type="match status" value="1"/>
</dbReference>
<reference evidence="2 3" key="1">
    <citation type="submission" date="2014-04" db="EMBL/GenBank/DDBJ databases">
        <authorList>
            <consortium name="DOE Joint Genome Institute"/>
            <person name="Kuo A."/>
            <person name="Kohler A."/>
            <person name="Nagy L.G."/>
            <person name="Floudas D."/>
            <person name="Copeland A."/>
            <person name="Barry K.W."/>
            <person name="Cichocki N."/>
            <person name="Veneault-Fourrey C."/>
            <person name="LaButti K."/>
            <person name="Lindquist E.A."/>
            <person name="Lipzen A."/>
            <person name="Lundell T."/>
            <person name="Morin E."/>
            <person name="Murat C."/>
            <person name="Sun H."/>
            <person name="Tunlid A."/>
            <person name="Henrissat B."/>
            <person name="Grigoriev I.V."/>
            <person name="Hibbett D.S."/>
            <person name="Martin F."/>
            <person name="Nordberg H.P."/>
            <person name="Cantor M.N."/>
            <person name="Hua S.X."/>
        </authorList>
    </citation>
    <scope>NUCLEOTIDE SEQUENCE [LARGE SCALE GENOMIC DNA]</scope>
    <source>
        <strain evidence="2 3">Foug A</strain>
    </source>
</reference>
<dbReference type="SUPFAM" id="SSF56112">
    <property type="entry name" value="Protein kinase-like (PK-like)"/>
    <property type="match status" value="1"/>
</dbReference>
<gene>
    <name evidence="2" type="ORF">SCLCIDRAFT_1183066</name>
</gene>
<dbReference type="GO" id="GO:0007165">
    <property type="term" value="P:signal transduction"/>
    <property type="evidence" value="ECO:0007669"/>
    <property type="project" value="TreeGrafter"/>
</dbReference>
<dbReference type="InterPro" id="IPR050167">
    <property type="entry name" value="Ser_Thr_protein_kinase"/>
</dbReference>
<dbReference type="PROSITE" id="PS50011">
    <property type="entry name" value="PROTEIN_KINASE_DOM"/>
    <property type="match status" value="1"/>
</dbReference>
<dbReference type="GO" id="GO:0004672">
    <property type="term" value="F:protein kinase activity"/>
    <property type="evidence" value="ECO:0007669"/>
    <property type="project" value="InterPro"/>
</dbReference>
<dbReference type="InParanoid" id="A0A0C3A7B8"/>
<dbReference type="STRING" id="1036808.A0A0C3A7B8"/>
<dbReference type="Gene3D" id="1.10.510.10">
    <property type="entry name" value="Transferase(Phosphotransferase) domain 1"/>
    <property type="match status" value="1"/>
</dbReference>
<protein>
    <recommendedName>
        <fullName evidence="1">Protein kinase domain-containing protein</fullName>
    </recommendedName>
</protein>
<dbReference type="OrthoDB" id="26722at2759"/>
<dbReference type="AlphaFoldDB" id="A0A0C3A7B8"/>
<sequence>MWQFFCDGVFQSICREVHIWSKLHHDNILPVLGFTTKFDETISIVSPWMERGNAHAYVQDVDIDPRPLLVGIAKGLQYLHSHEICHGDLKGFNVLISDDGCPLLVDFGSAFIVSSSFSMDVEGSRGGTPQWMAPEYFDPREDSTPAEGGACTATAEGDVWAFGMTILVRLSCFSSYHLLDVSKRCSLCDKAPSPEPTHCSNSSLAC</sequence>
<dbReference type="InterPro" id="IPR011009">
    <property type="entry name" value="Kinase-like_dom_sf"/>
</dbReference>
<name>A0A0C3A7B8_9AGAM</name>
<proteinExistence type="predicted"/>